<evidence type="ECO:0000256" key="1">
    <source>
        <dbReference type="ARBA" id="ARBA00004123"/>
    </source>
</evidence>
<dbReference type="GO" id="GO:0000172">
    <property type="term" value="C:ribonuclease MRP complex"/>
    <property type="evidence" value="ECO:0007669"/>
    <property type="project" value="TreeGrafter"/>
</dbReference>
<comment type="similarity">
    <text evidence="2">Belongs to the histone-like Alba family.</text>
</comment>
<feature type="compositionally biased region" description="Polar residues" evidence="4">
    <location>
        <begin position="149"/>
        <end position="159"/>
    </location>
</feature>
<dbReference type="InterPro" id="IPR036882">
    <property type="entry name" value="Alba-like_dom_sf"/>
</dbReference>
<accession>F1LBY7</accession>
<dbReference type="SUPFAM" id="SSF82704">
    <property type="entry name" value="AlbA-like"/>
    <property type="match status" value="1"/>
</dbReference>
<evidence type="ECO:0000259" key="5">
    <source>
        <dbReference type="Pfam" id="PF01918"/>
    </source>
</evidence>
<dbReference type="Pfam" id="PF01918">
    <property type="entry name" value="Alba"/>
    <property type="match status" value="1"/>
</dbReference>
<reference evidence="6" key="1">
    <citation type="journal article" date="2011" name="Genome Res.">
        <title>Deep small RNA sequencing from the nematode Ascaris reveals conservation, functional diversification, and novel developmental profiles.</title>
        <authorList>
            <person name="Wang J."/>
            <person name="Czech B."/>
            <person name="Crunk A."/>
            <person name="Wallace A."/>
            <person name="Mitreva M."/>
            <person name="Hannon G.J."/>
            <person name="Davis R.E."/>
        </authorList>
    </citation>
    <scope>NUCLEOTIDE SEQUENCE</scope>
</reference>
<dbReference type="InterPro" id="IPR051958">
    <property type="entry name" value="Alba-like_NAB"/>
</dbReference>
<sequence length="211" mass="24193">MIWWWLIMDDYVKDGELIVDCPPPFPSELIDGVKVMLIKEGTKFKNILDHVDKQFKDPNCRRVIFKGVGEATAKCISCVEVFKRSFTESVLYQWNEAVFSRRTDTWKPMRENLSSILVHVDVPTLFILISRDPFPAKYVNESCQSSDIQVTGFTSNSSPDGREKNAQRTQKPKIRRPSEPNKWKRPPKKSPNLGAPHPTKAKLMTVKAENA</sequence>
<evidence type="ECO:0000256" key="2">
    <source>
        <dbReference type="ARBA" id="ARBA00008018"/>
    </source>
</evidence>
<feature type="domain" description="DNA/RNA-binding protein Alba-like" evidence="5">
    <location>
        <begin position="34"/>
        <end position="96"/>
    </location>
</feature>
<dbReference type="EMBL" id="JI176906">
    <property type="protein sequence ID" value="ADY47641.1"/>
    <property type="molecule type" value="mRNA"/>
</dbReference>
<dbReference type="PANTHER" id="PTHR13516:SF4">
    <property type="entry name" value="FI09323P"/>
    <property type="match status" value="1"/>
</dbReference>
<proteinExistence type="evidence at transcript level"/>
<dbReference type="GO" id="GO:0003723">
    <property type="term" value="F:RNA binding"/>
    <property type="evidence" value="ECO:0007669"/>
    <property type="project" value="TreeGrafter"/>
</dbReference>
<evidence type="ECO:0000256" key="4">
    <source>
        <dbReference type="SAM" id="MobiDB-lite"/>
    </source>
</evidence>
<comment type="subcellular location">
    <subcellularLocation>
        <location evidence="1">Nucleus</location>
    </subcellularLocation>
</comment>
<dbReference type="AlphaFoldDB" id="F1LBY7"/>
<dbReference type="PANTHER" id="PTHR13516">
    <property type="entry name" value="RIBONUCLEASE P SUBUNIT P25"/>
    <property type="match status" value="1"/>
</dbReference>
<evidence type="ECO:0000256" key="3">
    <source>
        <dbReference type="ARBA" id="ARBA00023242"/>
    </source>
</evidence>
<feature type="region of interest" description="Disordered" evidence="4">
    <location>
        <begin position="149"/>
        <end position="211"/>
    </location>
</feature>
<protein>
    <submittedName>
        <fullName evidence="6">Alba-like protein C9orf23</fullName>
    </submittedName>
</protein>
<keyword evidence="3" id="KW-0539">Nucleus</keyword>
<evidence type="ECO:0000313" key="6">
    <source>
        <dbReference type="EMBL" id="ADY47641.1"/>
    </source>
</evidence>
<dbReference type="GO" id="GO:0005634">
    <property type="term" value="C:nucleus"/>
    <property type="evidence" value="ECO:0007669"/>
    <property type="project" value="UniProtKB-SubCell"/>
</dbReference>
<organism evidence="6">
    <name type="scientific">Ascaris suum</name>
    <name type="common">Pig roundworm</name>
    <name type="synonym">Ascaris lumbricoides</name>
    <dbReference type="NCBI Taxonomy" id="6253"/>
    <lineage>
        <taxon>Eukaryota</taxon>
        <taxon>Metazoa</taxon>
        <taxon>Ecdysozoa</taxon>
        <taxon>Nematoda</taxon>
        <taxon>Chromadorea</taxon>
        <taxon>Rhabditida</taxon>
        <taxon>Spirurina</taxon>
        <taxon>Ascaridomorpha</taxon>
        <taxon>Ascaridoidea</taxon>
        <taxon>Ascarididae</taxon>
        <taxon>Ascaris</taxon>
    </lineage>
</organism>
<dbReference type="GO" id="GO:0001682">
    <property type="term" value="P:tRNA 5'-leader removal"/>
    <property type="evidence" value="ECO:0007669"/>
    <property type="project" value="TreeGrafter"/>
</dbReference>
<name>F1LBY7_ASCSU</name>
<dbReference type="InterPro" id="IPR002775">
    <property type="entry name" value="DNA/RNA-bd_Alba-like"/>
</dbReference>